<feature type="region of interest" description="Disordered" evidence="8">
    <location>
        <begin position="807"/>
        <end position="838"/>
    </location>
</feature>
<feature type="compositionally biased region" description="Basic and acidic residues" evidence="8">
    <location>
        <begin position="960"/>
        <end position="974"/>
    </location>
</feature>
<evidence type="ECO:0000256" key="1">
    <source>
        <dbReference type="ARBA" id="ARBA00004123"/>
    </source>
</evidence>
<protein>
    <recommendedName>
        <fullName evidence="7">Poly [ADP-ribose] polymerase</fullName>
        <shortName evidence="7">PARP</shortName>
        <ecNumber evidence="7">2.4.2.-</ecNumber>
    </recommendedName>
</protein>
<dbReference type="GO" id="GO:0005737">
    <property type="term" value="C:cytoplasm"/>
    <property type="evidence" value="ECO:0007669"/>
    <property type="project" value="TreeGrafter"/>
</dbReference>
<dbReference type="GO" id="GO:0003950">
    <property type="term" value="F:NAD+ poly-ADP-ribosyltransferase activity"/>
    <property type="evidence" value="ECO:0007669"/>
    <property type="project" value="UniProtKB-UniRule"/>
</dbReference>
<evidence type="ECO:0000313" key="10">
    <source>
        <dbReference type="Ensembl" id="ENSVKKP00000005890.1"/>
    </source>
</evidence>
<dbReference type="Gene3D" id="3.90.228.10">
    <property type="match status" value="1"/>
</dbReference>
<comment type="subcellular location">
    <subcellularLocation>
        <location evidence="1">Nucleus</location>
    </subcellularLocation>
</comment>
<dbReference type="PROSITE" id="PS51059">
    <property type="entry name" value="PARP_CATALYTIC"/>
    <property type="match status" value="1"/>
</dbReference>
<dbReference type="Ensembl" id="ENSVKKT00000006050.1">
    <property type="protein sequence ID" value="ENSVKKP00000005890.1"/>
    <property type="gene ID" value="ENSVKKG00000004299.1"/>
</dbReference>
<dbReference type="Gene3D" id="3.30.70.330">
    <property type="match status" value="1"/>
</dbReference>
<dbReference type="Pfam" id="PF23085">
    <property type="entry name" value="RRM_PARP14_3"/>
    <property type="match status" value="1"/>
</dbReference>
<reference evidence="10" key="1">
    <citation type="submission" date="2025-08" db="UniProtKB">
        <authorList>
            <consortium name="Ensembl"/>
        </authorList>
    </citation>
    <scope>IDENTIFICATION</scope>
</reference>
<evidence type="ECO:0000256" key="6">
    <source>
        <dbReference type="ARBA" id="ARBA00024347"/>
    </source>
</evidence>
<feature type="domain" description="PARP catalytic" evidence="9">
    <location>
        <begin position="806"/>
        <end position="1006"/>
    </location>
</feature>
<dbReference type="PANTHER" id="PTHR14453:SF94">
    <property type="entry name" value="PROTEIN MONO-ADP-RIBOSYLTRANSFERASE PARP10"/>
    <property type="match status" value="1"/>
</dbReference>
<dbReference type="InterPro" id="IPR012317">
    <property type="entry name" value="Poly(ADP-ribose)pol_cat_dom"/>
</dbReference>
<evidence type="ECO:0000256" key="2">
    <source>
        <dbReference type="ARBA" id="ARBA00022676"/>
    </source>
</evidence>
<dbReference type="GO" id="GO:0010629">
    <property type="term" value="P:negative regulation of gene expression"/>
    <property type="evidence" value="ECO:0007669"/>
    <property type="project" value="TreeGrafter"/>
</dbReference>
<feature type="region of interest" description="Disordered" evidence="8">
    <location>
        <begin position="951"/>
        <end position="974"/>
    </location>
</feature>
<evidence type="ECO:0000256" key="4">
    <source>
        <dbReference type="ARBA" id="ARBA00023027"/>
    </source>
</evidence>
<dbReference type="GO" id="GO:0070212">
    <property type="term" value="P:protein poly-ADP-ribosylation"/>
    <property type="evidence" value="ECO:0007669"/>
    <property type="project" value="TreeGrafter"/>
</dbReference>
<evidence type="ECO:0000256" key="8">
    <source>
        <dbReference type="SAM" id="MobiDB-lite"/>
    </source>
</evidence>
<dbReference type="Proteomes" id="UP000694545">
    <property type="component" value="Unplaced"/>
</dbReference>
<dbReference type="Pfam" id="PF00644">
    <property type="entry name" value="PARP"/>
    <property type="match status" value="1"/>
</dbReference>
<proteinExistence type="inferred from homology"/>
<dbReference type="AlphaFoldDB" id="A0A8D2J2R8"/>
<dbReference type="GO" id="GO:0005634">
    <property type="term" value="C:nucleus"/>
    <property type="evidence" value="ECO:0007669"/>
    <property type="project" value="UniProtKB-SubCell"/>
</dbReference>
<dbReference type="OMA" id="CALRTET"/>
<reference evidence="10" key="2">
    <citation type="submission" date="2025-09" db="UniProtKB">
        <authorList>
            <consortium name="Ensembl"/>
        </authorList>
    </citation>
    <scope>IDENTIFICATION</scope>
</reference>
<keyword evidence="3 7" id="KW-0808">Transferase</keyword>
<evidence type="ECO:0000313" key="11">
    <source>
        <dbReference type="Proteomes" id="UP000694545"/>
    </source>
</evidence>
<dbReference type="PANTHER" id="PTHR14453">
    <property type="entry name" value="PARP/ZINC FINGER CCCH TYPE DOMAIN CONTAINING PROTEIN"/>
    <property type="match status" value="1"/>
</dbReference>
<dbReference type="CDD" id="cd01439">
    <property type="entry name" value="TCCD_inducible_PARP_like"/>
    <property type="match status" value="1"/>
</dbReference>
<dbReference type="InterPro" id="IPR012677">
    <property type="entry name" value="Nucleotide-bd_a/b_plait_sf"/>
</dbReference>
<sequence length="1006" mass="107678">AAGRARTRQPRCRLSRAAKRGGASPGRCAGRPLPPAGPAGIGLPPRRGQRGGGVERWAWPCLRASFRGTPVSSLPHPDAQSVLSRASHVLQGAPLLVRPMAPRDCSRALLRGVAPQTSSALLESYMEHVLGAEAGSFSVLRGRARDLALVQLRRPLSEAEFAAVAEQVQHRALDGASVELDWVEQTDSVLVQGGAGGQLSQDLLELYFESRRGGGGRVRAVRLLSGGTTAVVTFEDSAGKGWRSAPRARWHLVLSAEERFAWAASRGPAGQLRRAGEAAGARPSQSAALHPGLCNLGAGAGRRSRRSGACRRFEGPPCCSCPVQGRLAELLATEGVAACYVPAADEVLVAALQPSAAHRAAALLDTFLCPLALPLSERQLPALVSPRWARLQAELPCCQVRLAEDGQELEGLTLLGLEHENMVRLEAFLQDCMPEEVVVPMEASALRFLQLYRHEVLAGIADVSLLPLEGADITGFRLSGEARACQAAAELLQSLLCALRTETVALELPGVRRFLRDERGQALVRKLEKRFRGVVGLERVDWRPPEAQVRPGPEATERGLGSRPSWAGRSLLSGVLFPAEVIRGLLAALQPPGMATDGAPLGPEEPAAMEEDTFHLAPEQAEAEGALASEEAAAGSLEGGLLPLAGPGASASEEEAAQLLLAIQQSMDSAWQEEAELQRAIELSLGSWSWEQPPGLGTPPPGASPEAAHVAQVVLCMSAEDGTAALARELEQALSAQLQEETVRHEALSTLPAPCQGYLAHLERKHAVRILRAGAAATACGFLDYPMAATRDLALLLARVLPAEAAPAPQGGEGPSWLGTLGPRAGAAHRAGEGRPRAEPVHLCPRQVEKLLHPLLYQQYCLKKAAMEQACRQQQQVERVLYHGTTEQASREICQHGFNRSFCGRNATRYGCGVYFATRSFLSVHEQYSPCSSDGSKFVFVARTLVGDYTRGSPGMRAPPLRDGDTAPRRYDSTVDNPDHPSIFVIFNDTQAYPQYLLTCRWSQPQ</sequence>
<comment type="similarity">
    <text evidence="6">Belongs to the ARTD/PARP family.</text>
</comment>
<evidence type="ECO:0000256" key="3">
    <source>
        <dbReference type="ARBA" id="ARBA00022679"/>
    </source>
</evidence>
<dbReference type="InterPro" id="IPR052056">
    <property type="entry name" value="Mono-ARTD/PARP"/>
</dbReference>
<keyword evidence="11" id="KW-1185">Reference proteome</keyword>
<evidence type="ECO:0000256" key="5">
    <source>
        <dbReference type="ARBA" id="ARBA00023242"/>
    </source>
</evidence>
<dbReference type="SUPFAM" id="SSF56399">
    <property type="entry name" value="ADP-ribosylation"/>
    <property type="match status" value="1"/>
</dbReference>
<evidence type="ECO:0000259" key="9">
    <source>
        <dbReference type="PROSITE" id="PS51059"/>
    </source>
</evidence>
<dbReference type="EC" id="2.4.2.-" evidence="7"/>
<feature type="compositionally biased region" description="Basic residues" evidence="8">
    <location>
        <begin position="1"/>
        <end position="19"/>
    </location>
</feature>
<dbReference type="GO" id="GO:1990404">
    <property type="term" value="F:NAD+-protein mono-ADP-ribosyltransferase activity"/>
    <property type="evidence" value="ECO:0007669"/>
    <property type="project" value="TreeGrafter"/>
</dbReference>
<dbReference type="FunFam" id="3.90.228.10:FF:000008">
    <property type="entry name" value="Poly [ADP-ribose] polymerase"/>
    <property type="match status" value="1"/>
</dbReference>
<keyword evidence="2 7" id="KW-0328">Glycosyltransferase</keyword>
<evidence type="ECO:0000256" key="7">
    <source>
        <dbReference type="RuleBase" id="RU362114"/>
    </source>
</evidence>
<dbReference type="GO" id="GO:0003714">
    <property type="term" value="F:transcription corepressor activity"/>
    <property type="evidence" value="ECO:0007669"/>
    <property type="project" value="TreeGrafter"/>
</dbReference>
<name>A0A8D2J2R8_VARKO</name>
<feature type="region of interest" description="Disordered" evidence="8">
    <location>
        <begin position="1"/>
        <end position="52"/>
    </location>
</feature>
<keyword evidence="5" id="KW-0539">Nucleus</keyword>
<accession>A0A8D2J2R8</accession>
<organism evidence="10 11">
    <name type="scientific">Varanus komodoensis</name>
    <name type="common">Komodo dragon</name>
    <dbReference type="NCBI Taxonomy" id="61221"/>
    <lineage>
        <taxon>Eukaryota</taxon>
        <taxon>Metazoa</taxon>
        <taxon>Chordata</taxon>
        <taxon>Craniata</taxon>
        <taxon>Vertebrata</taxon>
        <taxon>Euteleostomi</taxon>
        <taxon>Lepidosauria</taxon>
        <taxon>Squamata</taxon>
        <taxon>Bifurcata</taxon>
        <taxon>Unidentata</taxon>
        <taxon>Episquamata</taxon>
        <taxon>Toxicofera</taxon>
        <taxon>Anguimorpha</taxon>
        <taxon>Paleoanguimorpha</taxon>
        <taxon>Varanoidea</taxon>
        <taxon>Varanidae</taxon>
        <taxon>Varanus</taxon>
    </lineage>
</organism>
<keyword evidence="4 7" id="KW-0520">NAD</keyword>